<dbReference type="GO" id="GO:0008289">
    <property type="term" value="F:lipid binding"/>
    <property type="evidence" value="ECO:0007669"/>
    <property type="project" value="InterPro"/>
</dbReference>
<name>A0A8J4PP72_9MYCE</name>
<dbReference type="PANTHER" id="PTHR31138">
    <property type="entry name" value="CHROMOSOME 19, WHOLE GENOME SHOTGUN SEQUENCE"/>
    <property type="match status" value="1"/>
</dbReference>
<dbReference type="EMBL" id="AJWJ01000432">
    <property type="protein sequence ID" value="KAF2070914.1"/>
    <property type="molecule type" value="Genomic_DNA"/>
</dbReference>
<proteinExistence type="predicted"/>
<dbReference type="InterPro" id="IPR017943">
    <property type="entry name" value="Bactericidal_perm-incr_a/b_dom"/>
</dbReference>
<evidence type="ECO:0000313" key="2">
    <source>
        <dbReference type="EMBL" id="KAF2070914.1"/>
    </source>
</evidence>
<dbReference type="OrthoDB" id="16440at2759"/>
<dbReference type="Gene3D" id="3.15.10.10">
    <property type="entry name" value="Bactericidal permeability-increasing protein, domain 1"/>
    <property type="match status" value="1"/>
</dbReference>
<comment type="caution">
    <text evidence="2">The sequence shown here is derived from an EMBL/GenBank/DDBJ whole genome shotgun (WGS) entry which is preliminary data.</text>
</comment>
<evidence type="ECO:0008006" key="4">
    <source>
        <dbReference type="Google" id="ProtNLM"/>
    </source>
</evidence>
<keyword evidence="3" id="KW-1185">Reference proteome</keyword>
<gene>
    <name evidence="2" type="ORF">CYY_007758</name>
</gene>
<feature type="compositionally biased region" description="Low complexity" evidence="1">
    <location>
        <begin position="572"/>
        <end position="585"/>
    </location>
</feature>
<dbReference type="Proteomes" id="UP000695562">
    <property type="component" value="Unassembled WGS sequence"/>
</dbReference>
<evidence type="ECO:0000256" key="1">
    <source>
        <dbReference type="SAM" id="MobiDB-lite"/>
    </source>
</evidence>
<protein>
    <recommendedName>
        <fullName evidence="4">Lipid-binding serum glycoprotein N-terminal domain-containing protein</fullName>
    </recommendedName>
</protein>
<organism evidence="2 3">
    <name type="scientific">Polysphondylium violaceum</name>
    <dbReference type="NCBI Taxonomy" id="133409"/>
    <lineage>
        <taxon>Eukaryota</taxon>
        <taxon>Amoebozoa</taxon>
        <taxon>Evosea</taxon>
        <taxon>Eumycetozoa</taxon>
        <taxon>Dictyostelia</taxon>
        <taxon>Dictyosteliales</taxon>
        <taxon>Dictyosteliaceae</taxon>
        <taxon>Polysphondylium</taxon>
    </lineage>
</organism>
<feature type="compositionally biased region" description="Acidic residues" evidence="1">
    <location>
        <begin position="10"/>
        <end position="47"/>
    </location>
</feature>
<dbReference type="PANTHER" id="PTHR31138:SF9">
    <property type="entry name" value="LIPID-BINDING SERUM GLYCOPROTEIN N-TERMINAL DOMAIN-CONTAINING PROTEIN"/>
    <property type="match status" value="1"/>
</dbReference>
<evidence type="ECO:0000313" key="3">
    <source>
        <dbReference type="Proteomes" id="UP000695562"/>
    </source>
</evidence>
<dbReference type="SUPFAM" id="SSF55394">
    <property type="entry name" value="Bactericidal permeability-increasing protein, BPI"/>
    <property type="match status" value="1"/>
</dbReference>
<dbReference type="AlphaFoldDB" id="A0A8J4PP72"/>
<sequence length="593" mass="68230">MVNNRKEQDLVDNMEEEEEYEEEEEEEYEEEEEEEESYDSDSDEQVEYDNYKEKEEETDIKDELLKTIDNKEMIQNGKELIQQSNVLLKEIKELESGKDFYESGKVLVDTVLKKQEAKELMEKGLAILNDAKENKEAQVLINECKQFIDLFSKEEKVRTLISQGKDLLDSIKANTNDPSSPTFDKNKIEALFVQGSELFVDFKENEQNSLYLDKMKKMFFDLKEAESTRITISKGIEEGKKWVESLKEKDPQIKELVNEGEEIFEQLKNNQEVSSLWDDSKKVWSSFLADENRSLATLDSPDVKQLIERGEKIAGELKETLKSHKIVEEVSNRQDVKLFLEKGNKFIHEVKSKEQLIDFLKQNKDFIKEIKNTIVPFITDQLLKVQIPVVNGVTKGFKYEISKLVFAGLGIPPEGVDVNFSETNTITVSVSDFTASLKNFAWSYKQEGFPYLKDTGVASANVEKGFSSISFDIDTNPETNTPEITITDITFKINHLEVIVDEGKVKWLYNYLISKFSESIKDVVEGKIKNTLTGHLNTLTTKINQIVGQYWSKLIQKLNNSDDSKIKEIDDNNNNNDNDESLNNSIKTDLVLN</sequence>
<reference evidence="2" key="1">
    <citation type="submission" date="2020-01" db="EMBL/GenBank/DDBJ databases">
        <title>Development of genomics and gene disruption for Polysphondylium violaceum indicates a role for the polyketide synthase stlB in stalk morphogenesis.</title>
        <authorList>
            <person name="Narita B."/>
            <person name="Kawabe Y."/>
            <person name="Kin K."/>
            <person name="Saito T."/>
            <person name="Gibbs R."/>
            <person name="Kuspa A."/>
            <person name="Muzny D."/>
            <person name="Queller D."/>
            <person name="Richards S."/>
            <person name="Strassman J."/>
            <person name="Sucgang R."/>
            <person name="Worley K."/>
            <person name="Schaap P."/>
        </authorList>
    </citation>
    <scope>NUCLEOTIDE SEQUENCE</scope>
    <source>
        <strain evidence="2">QSvi11</strain>
    </source>
</reference>
<accession>A0A8J4PP72</accession>
<feature type="region of interest" description="Disordered" evidence="1">
    <location>
        <begin position="566"/>
        <end position="593"/>
    </location>
</feature>
<feature type="region of interest" description="Disordered" evidence="1">
    <location>
        <begin position="1"/>
        <end position="57"/>
    </location>
</feature>